<evidence type="ECO:0000313" key="6">
    <source>
        <dbReference type="Proteomes" id="UP000198824"/>
    </source>
</evidence>
<evidence type="ECO:0000313" key="5">
    <source>
        <dbReference type="EMBL" id="SFR87561.1"/>
    </source>
</evidence>
<proteinExistence type="inferred from homology"/>
<feature type="domain" description="SMP-30/Gluconolactonase/LRE-like region" evidence="4">
    <location>
        <begin position="14"/>
        <end position="265"/>
    </location>
</feature>
<accession>A0A1I6K8J7</accession>
<protein>
    <submittedName>
        <fullName evidence="5">Sugar lactone lactonase YvrE</fullName>
    </submittedName>
</protein>
<dbReference type="EMBL" id="FOZG01000001">
    <property type="protein sequence ID" value="SFR87561.1"/>
    <property type="molecule type" value="Genomic_DNA"/>
</dbReference>
<dbReference type="PANTHER" id="PTHR10907:SF47">
    <property type="entry name" value="REGUCALCIN"/>
    <property type="match status" value="1"/>
</dbReference>
<dbReference type="AlphaFoldDB" id="A0A1I6K8J7"/>
<feature type="active site" description="Proton donor/acceptor" evidence="2">
    <location>
        <position position="203"/>
    </location>
</feature>
<keyword evidence="6" id="KW-1185">Reference proteome</keyword>
<dbReference type="OrthoDB" id="2633250at2"/>
<feature type="binding site" evidence="3">
    <location>
        <position position="203"/>
    </location>
    <ligand>
        <name>a divalent metal cation</name>
        <dbReference type="ChEBI" id="CHEBI:60240"/>
    </ligand>
</feature>
<dbReference type="SUPFAM" id="SSF63829">
    <property type="entry name" value="Calcium-dependent phosphotriesterase"/>
    <property type="match status" value="1"/>
</dbReference>
<dbReference type="GO" id="GO:0005509">
    <property type="term" value="F:calcium ion binding"/>
    <property type="evidence" value="ECO:0007669"/>
    <property type="project" value="TreeGrafter"/>
</dbReference>
<name>A0A1I6K8J7_9SPHN</name>
<dbReference type="Gene3D" id="2.120.10.30">
    <property type="entry name" value="TolB, C-terminal domain"/>
    <property type="match status" value="1"/>
</dbReference>
<dbReference type="RefSeq" id="WP_093312801.1">
    <property type="nucleotide sequence ID" value="NZ_FOZG01000001.1"/>
</dbReference>
<dbReference type="PANTHER" id="PTHR10907">
    <property type="entry name" value="REGUCALCIN"/>
    <property type="match status" value="1"/>
</dbReference>
<feature type="binding site" evidence="3">
    <location>
        <position position="99"/>
    </location>
    <ligand>
        <name>substrate</name>
    </ligand>
</feature>
<evidence type="ECO:0000256" key="3">
    <source>
        <dbReference type="PIRSR" id="PIRSR605511-2"/>
    </source>
</evidence>
<dbReference type="STRING" id="1166337.SAMN05192580_1448"/>
<evidence type="ECO:0000259" key="4">
    <source>
        <dbReference type="Pfam" id="PF08450"/>
    </source>
</evidence>
<gene>
    <name evidence="5" type="ORF">SAMN05192580_1448</name>
</gene>
<dbReference type="GO" id="GO:0019853">
    <property type="term" value="P:L-ascorbic acid biosynthetic process"/>
    <property type="evidence" value="ECO:0007669"/>
    <property type="project" value="TreeGrafter"/>
</dbReference>
<dbReference type="GO" id="GO:0004341">
    <property type="term" value="F:gluconolactonase activity"/>
    <property type="evidence" value="ECO:0007669"/>
    <property type="project" value="TreeGrafter"/>
</dbReference>
<dbReference type="InterPro" id="IPR005511">
    <property type="entry name" value="SMP-30"/>
</dbReference>
<dbReference type="InterPro" id="IPR013658">
    <property type="entry name" value="SGL"/>
</dbReference>
<evidence type="ECO:0000256" key="2">
    <source>
        <dbReference type="PIRSR" id="PIRSR605511-1"/>
    </source>
</evidence>
<comment type="similarity">
    <text evidence="1">Belongs to the SMP-30/CGR1 family.</text>
</comment>
<dbReference type="InterPro" id="IPR011042">
    <property type="entry name" value="6-blade_b-propeller_TolB-like"/>
</dbReference>
<keyword evidence="3" id="KW-0479">Metal-binding</keyword>
<feature type="binding site" evidence="3">
    <location>
        <position position="101"/>
    </location>
    <ligand>
        <name>substrate</name>
    </ligand>
</feature>
<evidence type="ECO:0000256" key="1">
    <source>
        <dbReference type="ARBA" id="ARBA00008853"/>
    </source>
</evidence>
<feature type="binding site" evidence="3">
    <location>
        <position position="16"/>
    </location>
    <ligand>
        <name>a divalent metal cation</name>
        <dbReference type="ChEBI" id="CHEBI:60240"/>
    </ligand>
</feature>
<dbReference type="Proteomes" id="UP000198824">
    <property type="component" value="Unassembled WGS sequence"/>
</dbReference>
<reference evidence="5 6" key="1">
    <citation type="submission" date="2016-10" db="EMBL/GenBank/DDBJ databases">
        <authorList>
            <person name="de Groot N.N."/>
        </authorList>
    </citation>
    <scope>NUCLEOTIDE SEQUENCE [LARGE SCALE GENOMIC DNA]</scope>
    <source>
        <strain evidence="5 6">S5-249</strain>
    </source>
</reference>
<sequence>MTDISVCVACENRLGEGPLWDVAEQRLYWVDSLRGEIWRCAADGSDVRTWHLPSEIGSLALRVGGGAVLALASGLHLFDFATGALEPIADPSGGADGVRLNDGKVDAQGRFIVGSLDMVAVHEVPERRQPRGTLYRLDPDLTVQELDAGFCVSNGPCWSLDRSTFHFVDSGTGTIFAYAWDEATGTPGGRRLFVQAAPGETPDGSTVDSEGYLWTAFNGAYTGRGELRRFAPDGSLDRVVALPVPKPTSLMFGGPDLDILFVTTMKLATPVPDTPLDGHLFAVRGLGITGLPEPRFAG</sequence>
<dbReference type="Pfam" id="PF08450">
    <property type="entry name" value="SGL"/>
    <property type="match status" value="1"/>
</dbReference>
<dbReference type="PRINTS" id="PR01790">
    <property type="entry name" value="SMP30FAMILY"/>
</dbReference>
<keyword evidence="3" id="KW-0862">Zinc</keyword>
<comment type="cofactor">
    <cofactor evidence="3">
        <name>Zn(2+)</name>
        <dbReference type="ChEBI" id="CHEBI:29105"/>
    </cofactor>
    <text evidence="3">Binds 1 divalent metal cation per subunit.</text>
</comment>
<organism evidence="5 6">
    <name type="scientific">Sphingomonas jatrophae</name>
    <dbReference type="NCBI Taxonomy" id="1166337"/>
    <lineage>
        <taxon>Bacteria</taxon>
        <taxon>Pseudomonadati</taxon>
        <taxon>Pseudomonadota</taxon>
        <taxon>Alphaproteobacteria</taxon>
        <taxon>Sphingomonadales</taxon>
        <taxon>Sphingomonadaceae</taxon>
        <taxon>Sphingomonas</taxon>
    </lineage>
</organism>
<feature type="binding site" evidence="3">
    <location>
        <position position="154"/>
    </location>
    <ligand>
        <name>a divalent metal cation</name>
        <dbReference type="ChEBI" id="CHEBI:60240"/>
    </ligand>
</feature>